<dbReference type="GO" id="GO:0016887">
    <property type="term" value="F:ATP hydrolysis activity"/>
    <property type="evidence" value="ECO:0007669"/>
    <property type="project" value="InterPro"/>
</dbReference>
<feature type="transmembrane region" description="Helical" evidence="10">
    <location>
        <begin position="376"/>
        <end position="395"/>
    </location>
</feature>
<evidence type="ECO:0000256" key="1">
    <source>
        <dbReference type="ARBA" id="ARBA00004141"/>
    </source>
</evidence>
<keyword evidence="7" id="KW-0067">ATP-binding</keyword>
<feature type="transmembrane region" description="Helical" evidence="10">
    <location>
        <begin position="1164"/>
        <end position="1188"/>
    </location>
</feature>
<evidence type="ECO:0000256" key="3">
    <source>
        <dbReference type="ARBA" id="ARBA00022448"/>
    </source>
</evidence>
<dbReference type="Gene3D" id="3.40.50.300">
    <property type="entry name" value="P-loop containing nucleotide triphosphate hydrolases"/>
    <property type="match status" value="2"/>
</dbReference>
<dbReference type="Proteomes" id="UP000663877">
    <property type="component" value="Unassembled WGS sequence"/>
</dbReference>
<feature type="transmembrane region" description="Helical" evidence="10">
    <location>
        <begin position="1113"/>
        <end position="1136"/>
    </location>
</feature>
<dbReference type="GO" id="GO:0005524">
    <property type="term" value="F:ATP binding"/>
    <property type="evidence" value="ECO:0007669"/>
    <property type="project" value="UniProtKB-KW"/>
</dbReference>
<dbReference type="SMART" id="SM00382">
    <property type="entry name" value="AAA"/>
    <property type="match status" value="2"/>
</dbReference>
<dbReference type="GO" id="GO:0140359">
    <property type="term" value="F:ABC-type transporter activity"/>
    <property type="evidence" value="ECO:0007669"/>
    <property type="project" value="InterPro"/>
</dbReference>
<comment type="similarity">
    <text evidence="2">Belongs to the ABC transporter superfamily. ABCA family.</text>
</comment>
<feature type="transmembrane region" description="Helical" evidence="10">
    <location>
        <begin position="820"/>
        <end position="838"/>
    </location>
</feature>
<evidence type="ECO:0000256" key="4">
    <source>
        <dbReference type="ARBA" id="ARBA00022692"/>
    </source>
</evidence>
<keyword evidence="9 10" id="KW-0472">Membrane</keyword>
<dbReference type="PANTHER" id="PTHR19229">
    <property type="entry name" value="ATP-BINDING CASSETTE TRANSPORTER SUBFAMILY A ABCA"/>
    <property type="match status" value="1"/>
</dbReference>
<keyword evidence="6" id="KW-0547">Nucleotide-binding</keyword>
<feature type="domain" description="ABC transporter" evidence="11">
    <location>
        <begin position="475"/>
        <end position="709"/>
    </location>
</feature>
<dbReference type="InterPro" id="IPR003593">
    <property type="entry name" value="AAA+_ATPase"/>
</dbReference>
<dbReference type="InterPro" id="IPR026082">
    <property type="entry name" value="ABCA"/>
</dbReference>
<dbReference type="Proteomes" id="UP000663832">
    <property type="component" value="Unassembled WGS sequence"/>
</dbReference>
<feature type="domain" description="ABC transporter" evidence="11">
    <location>
        <begin position="1231"/>
        <end position="1449"/>
    </location>
</feature>
<evidence type="ECO:0000259" key="11">
    <source>
        <dbReference type="PROSITE" id="PS50893"/>
    </source>
</evidence>
<keyword evidence="4 10" id="KW-0812">Transmembrane</keyword>
<comment type="caution">
    <text evidence="13">The sequence shown here is derived from an EMBL/GenBank/DDBJ whole genome shotgun (WGS) entry which is preliminary data.</text>
</comment>
<evidence type="ECO:0000256" key="6">
    <source>
        <dbReference type="ARBA" id="ARBA00022741"/>
    </source>
</evidence>
<evidence type="ECO:0000256" key="8">
    <source>
        <dbReference type="ARBA" id="ARBA00022989"/>
    </source>
</evidence>
<feature type="transmembrane region" description="Helical" evidence="10">
    <location>
        <begin position="407"/>
        <end position="428"/>
    </location>
</feature>
<dbReference type="Pfam" id="PF00005">
    <property type="entry name" value="ABC_tran"/>
    <property type="match status" value="2"/>
</dbReference>
<evidence type="ECO:0000313" key="14">
    <source>
        <dbReference type="Proteomes" id="UP000663832"/>
    </source>
</evidence>
<name>A0A814PKT2_9BILA</name>
<evidence type="ECO:0000313" key="12">
    <source>
        <dbReference type="EMBL" id="CAF1060305.1"/>
    </source>
</evidence>
<dbReference type="InterPro" id="IPR027417">
    <property type="entry name" value="P-loop_NTPase"/>
</dbReference>
<feature type="transmembrane region" description="Helical" evidence="10">
    <location>
        <begin position="229"/>
        <end position="250"/>
    </location>
</feature>
<dbReference type="FunFam" id="3.40.50.300:FF:000335">
    <property type="entry name" value="ATP binding cassette subfamily A member 5"/>
    <property type="match status" value="1"/>
</dbReference>
<dbReference type="OrthoDB" id="8061355at2759"/>
<keyword evidence="3" id="KW-0813">Transport</keyword>
<dbReference type="Pfam" id="PF12698">
    <property type="entry name" value="ABC2_membrane_3"/>
    <property type="match status" value="1"/>
</dbReference>
<feature type="transmembrane region" description="Helical" evidence="10">
    <location>
        <begin position="29"/>
        <end position="49"/>
    </location>
</feature>
<feature type="transmembrane region" description="Helical" evidence="10">
    <location>
        <begin position="346"/>
        <end position="370"/>
    </location>
</feature>
<accession>A0A814PKT2</accession>
<reference evidence="13" key="1">
    <citation type="submission" date="2021-02" db="EMBL/GenBank/DDBJ databases">
        <authorList>
            <person name="Nowell W R."/>
        </authorList>
    </citation>
    <scope>NUCLEOTIDE SEQUENCE</scope>
</reference>
<dbReference type="GO" id="GO:0016020">
    <property type="term" value="C:membrane"/>
    <property type="evidence" value="ECO:0007669"/>
    <property type="project" value="UniProtKB-SubCell"/>
</dbReference>
<sequence>MSLYHLKLLIKKSARYAWRRRICRCCPRIIFELFIPTIFILLLCLLRWIHTPSSKTINQAASLSNSIDSNRIRLTPSFIISQQDSIRILNYTSVYRCPPSLITIDIISDHLYNRFRRLCPRSTFVLSSEQFHGHILVNTSLKTHTISYRCPYNKQQWCQKTNLLNKNQIQHPSTYLCSKQDVKEYNLLLKAYLAIESLLNRPIQKYQLSIYTWPCSSYISDALFEYPNFILPIILILIDGYILFSFNFLFHEIIDEKHQGITELLRLISIHPILNSLAWFLRVFIIQLIISIFLILILKISFDGGIYFAYVSIWFIILTIFLWTIQVLSRSILVAHFFNSILQASLWSWFIYVISFLLAISSSIQLPMILRLIASAWLPFYSIKRIIILFIQINTSVGRQTNLTTEIILIWLSMIIGSLLIWLLAYYFEQIRPGKYGIPRSWLWPLDYIRNKPNRRDSSARENMIEIPANQQTTVRINNLTKSFGRKSTEQQIAVDHISFNLENSKIHGLIGHNGAGKTTTMEMLCGLLPCDCGTIEIHNKNFYDNLQELRSCIGYCPQQDMLFSYLTVQEQLEFYACVRSKGQHIDNNQIQELLTMMDMYQYNQQLCHTLSGGMQRKLSILCAFVGQANVIVLDEPSSSLDPVARRILWSWLRQYKTNRTLLISSHLLDEVEELCDSVIILDSGRIQAQGTILELKQQFGPAGDRIYLDVIPNYIPNEWIIDQDNHYIQIPNRKQLIQLLVQLEKDNIQYSLVNITLDDIFLKLTSTSESLKHDENSIKSQINELFTLRTTTQLTYLWFQQILGVLIRRSQIFLKQARLLPIVIFLYIIYTLTPLYMPSLTSSSESIRYIISSSSSFEYKTKLNLKNFDIKSIPFSHSSQEFQKHLLELPTWSSNSNHQKKLIGLRIISQDQMECYVPSPALSNTITSCLPIFSLFSNRSISPLQLLGEEESIIISTSQHDSSFFCFYTLPPTLHLSFILLSLILIVCAALAIQDYASGLHSYSLIHGLRSPIHWCIIFLSDLILCLLWLIILILIARFVHSSTFNDQFFALTPLLFIVNLPFIYLIAKIFKTPVLGATIIIFILQLAHILNTLKIFMEIFRNYRAFSSLMYIIRWLLLLIFPNVNVYILIVAILRRSLCEFDDSIFEQQGLEFAHEQYSNKILIHTLIFISQFILYFILLIIIDIWNIRFPWNRIKSKIDQQQEEDDDVKEERVRIKSMNDDDKQCEALVVDNLSKYFHGSKIPAVDRLTFSIPHRQCFGLLGFNGSGKTTTFRMLVGELQSSDGYIYRKHQDSIGYCPQKDISFSALTVIQSIDYICRLHGLQPSLLNDLILTQFQLEKHQHYLVSNLSGGTQRRLHLALCLIGSPTLLLLDEPTAKVDPVLRSHIRLILQNRSDDTSIIFASHSMLECEQLCDRLTILVRGKERCLGTVEHLKNKYGIDYRIRLTLLQSSSLQIPLLLSIDNSNEYIYPKGSLAQLFTILEELVEQQKIASNYTVQLTSLEHIFLTFQHSK</sequence>
<evidence type="ECO:0000313" key="13">
    <source>
        <dbReference type="EMBL" id="CAF1107335.1"/>
    </source>
</evidence>
<comment type="subcellular location">
    <subcellularLocation>
        <location evidence="1">Membrane</location>
        <topology evidence="1">Multi-pass membrane protein</topology>
    </subcellularLocation>
</comment>
<dbReference type="InterPro" id="IPR003439">
    <property type="entry name" value="ABC_transporter-like_ATP-bd"/>
</dbReference>
<dbReference type="PROSITE" id="PS00211">
    <property type="entry name" value="ABC_TRANSPORTER_1"/>
    <property type="match status" value="1"/>
</dbReference>
<dbReference type="InterPro" id="IPR013525">
    <property type="entry name" value="ABC2_TM"/>
</dbReference>
<feature type="transmembrane region" description="Helical" evidence="10">
    <location>
        <begin position="1013"/>
        <end position="1038"/>
    </location>
</feature>
<evidence type="ECO:0000256" key="2">
    <source>
        <dbReference type="ARBA" id="ARBA00008869"/>
    </source>
</evidence>
<feature type="transmembrane region" description="Helical" evidence="10">
    <location>
        <begin position="279"/>
        <end position="300"/>
    </location>
</feature>
<proteinExistence type="inferred from homology"/>
<dbReference type="PROSITE" id="PS50893">
    <property type="entry name" value="ABC_TRANSPORTER_2"/>
    <property type="match status" value="2"/>
</dbReference>
<dbReference type="EMBL" id="CAJNOM010000130">
    <property type="protein sequence ID" value="CAF1107335.1"/>
    <property type="molecule type" value="Genomic_DNA"/>
</dbReference>
<dbReference type="InterPro" id="IPR017871">
    <property type="entry name" value="ABC_transporter-like_CS"/>
</dbReference>
<feature type="transmembrane region" description="Helical" evidence="10">
    <location>
        <begin position="306"/>
        <end position="325"/>
    </location>
</feature>
<evidence type="ECO:0000256" key="7">
    <source>
        <dbReference type="ARBA" id="ARBA00022840"/>
    </source>
</evidence>
<evidence type="ECO:0000256" key="10">
    <source>
        <dbReference type="SAM" id="Phobius"/>
    </source>
</evidence>
<evidence type="ECO:0000256" key="9">
    <source>
        <dbReference type="ARBA" id="ARBA00023136"/>
    </source>
</evidence>
<organism evidence="13 14">
    <name type="scientific">Adineta steineri</name>
    <dbReference type="NCBI Taxonomy" id="433720"/>
    <lineage>
        <taxon>Eukaryota</taxon>
        <taxon>Metazoa</taxon>
        <taxon>Spiralia</taxon>
        <taxon>Gnathifera</taxon>
        <taxon>Rotifera</taxon>
        <taxon>Eurotatoria</taxon>
        <taxon>Bdelloidea</taxon>
        <taxon>Adinetida</taxon>
        <taxon>Adinetidae</taxon>
        <taxon>Adineta</taxon>
    </lineage>
</organism>
<protein>
    <recommendedName>
        <fullName evidence="11">ABC transporter domain-containing protein</fullName>
    </recommendedName>
</protein>
<gene>
    <name evidence="12" type="ORF">BJG266_LOCUS19127</name>
    <name evidence="13" type="ORF">QVE165_LOCUS20642</name>
</gene>
<dbReference type="PANTHER" id="PTHR19229:SF36">
    <property type="entry name" value="ATP-BINDING CASSETTE SUB-FAMILY A MEMBER 2"/>
    <property type="match status" value="1"/>
</dbReference>
<feature type="transmembrane region" description="Helical" evidence="10">
    <location>
        <begin position="974"/>
        <end position="993"/>
    </location>
</feature>
<evidence type="ECO:0000256" key="5">
    <source>
        <dbReference type="ARBA" id="ARBA00022737"/>
    </source>
</evidence>
<feature type="transmembrane region" description="Helical" evidence="10">
    <location>
        <begin position="1075"/>
        <end position="1092"/>
    </location>
</feature>
<keyword evidence="14" id="KW-1185">Reference proteome</keyword>
<feature type="transmembrane region" description="Helical" evidence="10">
    <location>
        <begin position="1050"/>
        <end position="1069"/>
    </location>
</feature>
<keyword evidence="8 10" id="KW-1133">Transmembrane helix</keyword>
<dbReference type="SUPFAM" id="SSF52540">
    <property type="entry name" value="P-loop containing nucleoside triphosphate hydrolases"/>
    <property type="match status" value="2"/>
</dbReference>
<dbReference type="CDD" id="cd03263">
    <property type="entry name" value="ABC_subfamily_A"/>
    <property type="match status" value="2"/>
</dbReference>
<dbReference type="EMBL" id="CAJNOI010000101">
    <property type="protein sequence ID" value="CAF1060305.1"/>
    <property type="molecule type" value="Genomic_DNA"/>
</dbReference>
<keyword evidence="5" id="KW-0677">Repeat</keyword>